<dbReference type="EMBL" id="CP036422">
    <property type="protein sequence ID" value="QFU75918.1"/>
    <property type="molecule type" value="Genomic_DNA"/>
</dbReference>
<dbReference type="RefSeq" id="WP_152662024.1">
    <property type="nucleotide sequence ID" value="NZ_CP036422.1"/>
</dbReference>
<evidence type="ECO:0000313" key="4">
    <source>
        <dbReference type="Proteomes" id="UP000326287"/>
    </source>
</evidence>
<feature type="signal peptide" evidence="1">
    <location>
        <begin position="1"/>
        <end position="31"/>
    </location>
</feature>
<evidence type="ECO:0000313" key="3">
    <source>
        <dbReference type="EMBL" id="QFU75918.1"/>
    </source>
</evidence>
<protein>
    <recommendedName>
        <fullName evidence="2">Rap1a immunity protein domain-containing protein</fullName>
    </recommendedName>
</protein>
<dbReference type="OrthoDB" id="6387713at2"/>
<dbReference type="KEGG" id="halc:EY643_09725"/>
<sequence length="161" mass="17697">MSELINARPSSRVAFLLPLLLAMSFANSSRALEVLTVHELVAHCTFLQSDPEGADGQYCTRYIQGFIDGAVETDARIAKEVVTGSADSLTERAKRTRMPRRDMYDRPGSLAGFCLGDPLPLRQVVDTVVNDLVVLDIDETAESPARIAVDDSLRQHYPCSE</sequence>
<dbReference type="Proteomes" id="UP000326287">
    <property type="component" value="Chromosome"/>
</dbReference>
<accession>A0A5P9NLX2</accession>
<gene>
    <name evidence="3" type="ORF">EY643_09725</name>
</gene>
<proteinExistence type="predicted"/>
<feature type="domain" description="Rap1a immunity protein" evidence="2">
    <location>
        <begin position="36"/>
        <end position="159"/>
    </location>
</feature>
<dbReference type="InterPro" id="IPR041238">
    <property type="entry name" value="Rap1a"/>
</dbReference>
<dbReference type="AlphaFoldDB" id="A0A5P9NLX2"/>
<evidence type="ECO:0000256" key="1">
    <source>
        <dbReference type="SAM" id="SignalP"/>
    </source>
</evidence>
<feature type="chain" id="PRO_5025036776" description="Rap1a immunity protein domain-containing protein" evidence="1">
    <location>
        <begin position="32"/>
        <end position="161"/>
    </location>
</feature>
<evidence type="ECO:0000259" key="2">
    <source>
        <dbReference type="Pfam" id="PF18602"/>
    </source>
</evidence>
<keyword evidence="1" id="KW-0732">Signal</keyword>
<name>A0A5P9NLX2_9GAMM</name>
<dbReference type="Pfam" id="PF18602">
    <property type="entry name" value="Rap1a"/>
    <property type="match status" value="1"/>
</dbReference>
<reference evidence="3 4" key="1">
    <citation type="submission" date="2019-02" db="EMBL/GenBank/DDBJ databases">
        <authorList>
            <person name="Li S.-H."/>
        </authorList>
    </citation>
    <scope>NUCLEOTIDE SEQUENCE [LARGE SCALE GENOMIC DNA]</scope>
    <source>
        <strain evidence="3 4">IMCC14385</strain>
    </source>
</reference>
<organism evidence="3 4">
    <name type="scientific">Halioglobus maricola</name>
    <dbReference type="NCBI Taxonomy" id="2601894"/>
    <lineage>
        <taxon>Bacteria</taxon>
        <taxon>Pseudomonadati</taxon>
        <taxon>Pseudomonadota</taxon>
        <taxon>Gammaproteobacteria</taxon>
        <taxon>Cellvibrionales</taxon>
        <taxon>Halieaceae</taxon>
        <taxon>Halioglobus</taxon>
    </lineage>
</organism>
<keyword evidence="4" id="KW-1185">Reference proteome</keyword>